<dbReference type="GO" id="GO:0000794">
    <property type="term" value="C:condensed nuclear chromosome"/>
    <property type="evidence" value="ECO:0007669"/>
    <property type="project" value="TreeGrafter"/>
</dbReference>
<organism evidence="5 6">
    <name type="scientific">Sistotremastrum niveocremeum HHB9708</name>
    <dbReference type="NCBI Taxonomy" id="1314777"/>
    <lineage>
        <taxon>Eukaryota</taxon>
        <taxon>Fungi</taxon>
        <taxon>Dikarya</taxon>
        <taxon>Basidiomycota</taxon>
        <taxon>Agaricomycotina</taxon>
        <taxon>Agaricomycetes</taxon>
        <taxon>Sistotremastrales</taxon>
        <taxon>Sistotremastraceae</taxon>
        <taxon>Sertulicium</taxon>
        <taxon>Sertulicium niveocremeum</taxon>
    </lineage>
</organism>
<evidence type="ECO:0000256" key="2">
    <source>
        <dbReference type="ARBA" id="ARBA00022840"/>
    </source>
</evidence>
<gene>
    <name evidence="5" type="ORF">SISNIDRAFT_328192</name>
</gene>
<keyword evidence="1" id="KW-0547">Nucleotide-binding</keyword>
<dbReference type="OrthoDB" id="10251254at2759"/>
<dbReference type="Proteomes" id="UP000076722">
    <property type="component" value="Unassembled WGS sequence"/>
</dbReference>
<evidence type="ECO:0000313" key="5">
    <source>
        <dbReference type="EMBL" id="KZS95859.1"/>
    </source>
</evidence>
<dbReference type="GO" id="GO:0070192">
    <property type="term" value="P:chromosome organization involved in meiotic cell cycle"/>
    <property type="evidence" value="ECO:0007669"/>
    <property type="project" value="TreeGrafter"/>
</dbReference>
<dbReference type="GO" id="GO:0003697">
    <property type="term" value="F:single-stranded DNA binding"/>
    <property type="evidence" value="ECO:0007669"/>
    <property type="project" value="TreeGrafter"/>
</dbReference>
<evidence type="ECO:0000256" key="3">
    <source>
        <dbReference type="SAM" id="MobiDB-lite"/>
    </source>
</evidence>
<evidence type="ECO:0000256" key="1">
    <source>
        <dbReference type="ARBA" id="ARBA00022741"/>
    </source>
</evidence>
<keyword evidence="6" id="KW-1185">Reference proteome</keyword>
<keyword evidence="2" id="KW-0067">ATP-binding</keyword>
<dbReference type="SUPFAM" id="SSF52540">
    <property type="entry name" value="P-loop containing nucleoside triphosphate hydrolases"/>
    <property type="match status" value="1"/>
</dbReference>
<keyword evidence="5" id="KW-0378">Hydrolase</keyword>
<dbReference type="Pfam" id="PF08423">
    <property type="entry name" value="Rad51"/>
    <property type="match status" value="1"/>
</dbReference>
<dbReference type="Gene3D" id="3.40.50.300">
    <property type="entry name" value="P-loop containing nucleotide triphosphate hydrolases"/>
    <property type="match status" value="2"/>
</dbReference>
<dbReference type="GO" id="GO:0007131">
    <property type="term" value="P:reciprocal meiotic recombination"/>
    <property type="evidence" value="ECO:0007669"/>
    <property type="project" value="TreeGrafter"/>
</dbReference>
<dbReference type="GO" id="GO:0003690">
    <property type="term" value="F:double-stranded DNA binding"/>
    <property type="evidence" value="ECO:0007669"/>
    <property type="project" value="TreeGrafter"/>
</dbReference>
<dbReference type="GO" id="GO:0042148">
    <property type="term" value="P:DNA strand invasion"/>
    <property type="evidence" value="ECO:0007669"/>
    <property type="project" value="TreeGrafter"/>
</dbReference>
<dbReference type="GO" id="GO:0016787">
    <property type="term" value="F:hydrolase activity"/>
    <property type="evidence" value="ECO:0007669"/>
    <property type="project" value="UniProtKB-KW"/>
</dbReference>
<feature type="domain" description="RecA family profile 1" evidence="4">
    <location>
        <begin position="116"/>
        <end position="228"/>
    </location>
</feature>
<dbReference type="InterPro" id="IPR027417">
    <property type="entry name" value="P-loop_NTPase"/>
</dbReference>
<dbReference type="PROSITE" id="PS50162">
    <property type="entry name" value="RECA_2"/>
    <property type="match status" value="1"/>
</dbReference>
<protein>
    <submittedName>
        <fullName evidence="5">p-loop containing nucleoside triphosphate hydrolase protein</fullName>
    </submittedName>
</protein>
<dbReference type="STRING" id="1314777.A0A164XD93"/>
<evidence type="ECO:0000259" key="4">
    <source>
        <dbReference type="PROSITE" id="PS50162"/>
    </source>
</evidence>
<dbReference type="EMBL" id="KV419400">
    <property type="protein sequence ID" value="KZS95859.1"/>
    <property type="molecule type" value="Genomic_DNA"/>
</dbReference>
<dbReference type="GO" id="GO:0000730">
    <property type="term" value="P:DNA recombinase assembly"/>
    <property type="evidence" value="ECO:0007669"/>
    <property type="project" value="TreeGrafter"/>
</dbReference>
<dbReference type="PANTHER" id="PTHR22942">
    <property type="entry name" value="RECA/RAD51/RADA DNA STRAND-PAIRING FAMILY MEMBER"/>
    <property type="match status" value="1"/>
</dbReference>
<feature type="region of interest" description="Disordered" evidence="3">
    <location>
        <begin position="1"/>
        <end position="45"/>
    </location>
</feature>
<name>A0A164XD93_9AGAM</name>
<dbReference type="GO" id="GO:0000150">
    <property type="term" value="F:DNA strand exchange activity"/>
    <property type="evidence" value="ECO:0007669"/>
    <property type="project" value="TreeGrafter"/>
</dbReference>
<dbReference type="AlphaFoldDB" id="A0A164XD93"/>
<proteinExistence type="predicted"/>
<reference evidence="5 6" key="1">
    <citation type="journal article" date="2016" name="Mol. Biol. Evol.">
        <title>Comparative Genomics of Early-Diverging Mushroom-Forming Fungi Provides Insights into the Origins of Lignocellulose Decay Capabilities.</title>
        <authorList>
            <person name="Nagy L.G."/>
            <person name="Riley R."/>
            <person name="Tritt A."/>
            <person name="Adam C."/>
            <person name="Daum C."/>
            <person name="Floudas D."/>
            <person name="Sun H."/>
            <person name="Yadav J.S."/>
            <person name="Pangilinan J."/>
            <person name="Larsson K.H."/>
            <person name="Matsuura K."/>
            <person name="Barry K."/>
            <person name="Labutti K."/>
            <person name="Kuo R."/>
            <person name="Ohm R.A."/>
            <person name="Bhattacharya S.S."/>
            <person name="Shirouzu T."/>
            <person name="Yoshinaga Y."/>
            <person name="Martin F.M."/>
            <person name="Grigoriev I.V."/>
            <person name="Hibbett D.S."/>
        </authorList>
    </citation>
    <scope>NUCLEOTIDE SEQUENCE [LARGE SCALE GENOMIC DNA]</scope>
    <source>
        <strain evidence="5 6">HHB9708</strain>
    </source>
</reference>
<accession>A0A164XD93</accession>
<dbReference type="GO" id="GO:0006312">
    <property type="term" value="P:mitotic recombination"/>
    <property type="evidence" value="ECO:0007669"/>
    <property type="project" value="TreeGrafter"/>
</dbReference>
<dbReference type="GO" id="GO:0005524">
    <property type="term" value="F:ATP binding"/>
    <property type="evidence" value="ECO:0007669"/>
    <property type="project" value="UniProtKB-KW"/>
</dbReference>
<dbReference type="InterPro" id="IPR020588">
    <property type="entry name" value="RecA_ATP-bd"/>
</dbReference>
<sequence>MPRAARQADSDSMPPPSRAASEVPQATPQVDDDANEVAPFDPVDDLQQHGINVQDIVKLKGASIFTISGVNMTSRRQLLKIKGFSEAKVEKIKEAVQKMIGSQFATGLQVSDKRKHVITISTGSKTVDGILGGGIQSQSISEVYGEFRTGKTQLAHTMCVITQLPFDMGGAEGKIVDSIMALFRTDYSGRGELSERQQKLAQMLSKLAKLAEEFNVDGFALALNKSLN</sequence>
<dbReference type="GO" id="GO:0140664">
    <property type="term" value="F:ATP-dependent DNA damage sensor activity"/>
    <property type="evidence" value="ECO:0007669"/>
    <property type="project" value="InterPro"/>
</dbReference>
<dbReference type="PANTHER" id="PTHR22942:SF30">
    <property type="entry name" value="MEIOTIC RECOMBINATION PROTEIN DMC1_LIM15 HOMOLOG"/>
    <property type="match status" value="1"/>
</dbReference>
<evidence type="ECO:0000313" key="6">
    <source>
        <dbReference type="Proteomes" id="UP000076722"/>
    </source>
</evidence>
<dbReference type="Gene3D" id="1.10.150.20">
    <property type="entry name" value="5' to 3' exonuclease, C-terminal subdomain"/>
    <property type="match status" value="1"/>
</dbReference>
<dbReference type="InterPro" id="IPR013632">
    <property type="entry name" value="Rad51_C"/>
</dbReference>